<dbReference type="Proteomes" id="UP000244855">
    <property type="component" value="Unassembled WGS sequence"/>
</dbReference>
<dbReference type="EMBL" id="KZ805370">
    <property type="protein sequence ID" value="PVI00615.1"/>
    <property type="molecule type" value="Genomic_DNA"/>
</dbReference>
<protein>
    <submittedName>
        <fullName evidence="2">Uncharacterized protein</fullName>
    </submittedName>
</protein>
<evidence type="ECO:0000313" key="2">
    <source>
        <dbReference type="EMBL" id="PVI00615.1"/>
    </source>
</evidence>
<sequence length="891" mass="102607">MPKISRPKTRKSRQPATSPHIANVKKKCSTRNGNSNINQYNASLGGTRKPPTARQRYQKLAHEAKCLNIVFHHEKFSSSLQQESKVPHCEKFEHIQILGRLKFDSYGPQPSPDTVDKPWQLMNKNKAARLSEAAAKCKKEELNEEGWRERIEYRLFERFEIEVACKRCRKRLWQSEIQADPSTGNSVTNSLRERQSERERCKCDSALALNDVVDHGLSDMFTTRIGETNFLEYDDADFDPTKKKPDRIHGLQTTEFLQGILNQQLDMASQHSPYCPKTLQHTLQTSCNPNSTKKQLHCPFLVMEAKRSKKRPGFRRIEIQTALPIRNMLKLQHELQVSCGKMPIPGGPLVWFLANQGADWRVYGCYMTTMEHSNQPIWNIIRLWEGCIISQDGALQLVLIIDYILDWARDIYRPSIVRQLMSIAGVEARSLYTITQDPDNLSAWARGQDNHTVVPIGTATANYIDDMHNANSLNNTEAEVQEQHEKLLHNSKHGVVSCGRVLNSRIRGLCITADNVMTMLQGCEGRYGLHRFINKILDVVAQKGQSFVLPNTQALKAIEEMWTGVTAYSPTFSNTIGRTIVSVHTRFWLSKDWHFTRELNYLAITEEAYKILCEKFWGEEFCERYWDVTKDENAALQPQAESSTDNFQPYFTKAFSIAKSVSEDEFVSMVYENNDVSKNEILRRCTQGQAFFLHDSNMDFKRNNALKIKRGRLGELVTSVYRKYKNGTREPDEAFLRHMSMTRDIRSKVENESSDLDDDETLVYDTKQRRFCLFVAPREQETFTLDWLVRTLASKFTSKADLFMTRKTKANNPRVCLGSDPELRLEMANWIISIQPSDAHLKQMKREFPDEALFNALIEYSKIPHNLFGRAKYGKKIMKAYIKCHVESSGG</sequence>
<evidence type="ECO:0000313" key="3">
    <source>
        <dbReference type="Proteomes" id="UP000244855"/>
    </source>
</evidence>
<gene>
    <name evidence="2" type="ORF">DM02DRAFT_671842</name>
</gene>
<dbReference type="AlphaFoldDB" id="A0A2V1DTQ1"/>
<accession>A0A2V1DTQ1</accession>
<evidence type="ECO:0000256" key="1">
    <source>
        <dbReference type="SAM" id="MobiDB-lite"/>
    </source>
</evidence>
<organism evidence="2 3">
    <name type="scientific">Periconia macrospinosa</name>
    <dbReference type="NCBI Taxonomy" id="97972"/>
    <lineage>
        <taxon>Eukaryota</taxon>
        <taxon>Fungi</taxon>
        <taxon>Dikarya</taxon>
        <taxon>Ascomycota</taxon>
        <taxon>Pezizomycotina</taxon>
        <taxon>Dothideomycetes</taxon>
        <taxon>Pleosporomycetidae</taxon>
        <taxon>Pleosporales</taxon>
        <taxon>Massarineae</taxon>
        <taxon>Periconiaceae</taxon>
        <taxon>Periconia</taxon>
    </lineage>
</organism>
<feature type="region of interest" description="Disordered" evidence="1">
    <location>
        <begin position="1"/>
        <end position="51"/>
    </location>
</feature>
<dbReference type="STRING" id="97972.A0A2V1DTQ1"/>
<feature type="compositionally biased region" description="Basic residues" evidence="1">
    <location>
        <begin position="1"/>
        <end position="13"/>
    </location>
</feature>
<proteinExistence type="predicted"/>
<reference evidence="2 3" key="1">
    <citation type="journal article" date="2018" name="Sci. Rep.">
        <title>Comparative genomics provides insights into the lifestyle and reveals functional heterogeneity of dark septate endophytic fungi.</title>
        <authorList>
            <person name="Knapp D.G."/>
            <person name="Nemeth J.B."/>
            <person name="Barry K."/>
            <person name="Hainaut M."/>
            <person name="Henrissat B."/>
            <person name="Johnson J."/>
            <person name="Kuo A."/>
            <person name="Lim J.H.P."/>
            <person name="Lipzen A."/>
            <person name="Nolan M."/>
            <person name="Ohm R.A."/>
            <person name="Tamas L."/>
            <person name="Grigoriev I.V."/>
            <person name="Spatafora J.W."/>
            <person name="Nagy L.G."/>
            <person name="Kovacs G.M."/>
        </authorList>
    </citation>
    <scope>NUCLEOTIDE SEQUENCE [LARGE SCALE GENOMIC DNA]</scope>
    <source>
        <strain evidence="2 3">DSE2036</strain>
    </source>
</reference>
<dbReference type="OrthoDB" id="3538597at2759"/>
<feature type="compositionally biased region" description="Polar residues" evidence="1">
    <location>
        <begin position="30"/>
        <end position="44"/>
    </location>
</feature>
<keyword evidence="3" id="KW-1185">Reference proteome</keyword>
<name>A0A2V1DTQ1_9PLEO</name>